<accession>A0A087VWY4</accession>
<reference evidence="1" key="2">
    <citation type="submission" date="2015-11" db="EMBL/GenBank/DDBJ databases">
        <authorList>
            <person name="Zhang Y."/>
            <person name="Guo Z."/>
        </authorList>
    </citation>
    <scope>NUCLEOTIDE SEQUENCE</scope>
</reference>
<reference evidence="1" key="1">
    <citation type="journal article" date="2013" name="Nature">
        <title>The genomes of four tapeworm species reveal adaptations to parasitism.</title>
        <authorList>
            <person name="Tsai I.J."/>
            <person name="Zarowiecki M."/>
            <person name="Holroyd N."/>
            <person name="Garciarrubio A."/>
            <person name="Sanchez-Flores A."/>
            <person name="Brooks K.L."/>
            <person name="Tracey A."/>
            <person name="Bobes R.J."/>
            <person name="Fragoso G."/>
            <person name="Sciutto E."/>
            <person name="Aslett M."/>
            <person name="Beasley H."/>
            <person name="Bennett H.M."/>
            <person name="Cai J."/>
            <person name="Camicia F."/>
            <person name="Clark R."/>
            <person name="Cucher M."/>
            <person name="De Silva N."/>
            <person name="Day T.A."/>
            <person name="Deplazes P."/>
            <person name="Estrada K."/>
            <person name="Fernandez C."/>
            <person name="Holland P.W."/>
            <person name="Hou J."/>
            <person name="Hu S."/>
            <person name="Huckvale T."/>
            <person name="Hung S.S."/>
            <person name="Kamenetzky L."/>
            <person name="Keane J.A."/>
            <person name="Kiss F."/>
            <person name="Koziol U."/>
            <person name="Lambert O."/>
            <person name="Liu K."/>
            <person name="Luo X."/>
            <person name="Luo Y."/>
            <person name="Macchiaroli N."/>
            <person name="Nichol S."/>
            <person name="Paps J."/>
            <person name="Parkinson J."/>
            <person name="Pouchkina-Stantcheva N."/>
            <person name="Riddiford N."/>
            <person name="Rosenzvit M."/>
            <person name="Salinas G."/>
            <person name="Wasmuth J.D."/>
            <person name="Zamanian M."/>
            <person name="Zheng Y."/>
            <person name="Cai X."/>
            <person name="Soberon X."/>
            <person name="Olson P.D."/>
            <person name="Laclette J.P."/>
            <person name="Brehm K."/>
            <person name="Berriman M."/>
            <person name="Garciarrubio A."/>
            <person name="Bobes R.J."/>
            <person name="Fragoso G."/>
            <person name="Sanchez-Flores A."/>
            <person name="Estrada K."/>
            <person name="Cevallos M.A."/>
            <person name="Morett E."/>
            <person name="Gonzalez V."/>
            <person name="Portillo T."/>
            <person name="Ochoa-Leyva A."/>
            <person name="Jose M.V."/>
            <person name="Sciutto E."/>
            <person name="Landa A."/>
            <person name="Jimenez L."/>
            <person name="Valdes V."/>
            <person name="Carrero J.C."/>
            <person name="Larralde C."/>
            <person name="Morales-Montor J."/>
            <person name="Limon-Lason J."/>
            <person name="Soberon X."/>
            <person name="Laclette J.P."/>
        </authorList>
    </citation>
    <scope>NUCLEOTIDE SEQUENCE [LARGE SCALE GENOMIC DNA]</scope>
</reference>
<organism evidence="1 2">
    <name type="scientific">Echinococcus multilocularis</name>
    <name type="common">Fox tapeworm</name>
    <dbReference type="NCBI Taxonomy" id="6211"/>
    <lineage>
        <taxon>Eukaryota</taxon>
        <taxon>Metazoa</taxon>
        <taxon>Spiralia</taxon>
        <taxon>Lophotrochozoa</taxon>
        <taxon>Platyhelminthes</taxon>
        <taxon>Cestoda</taxon>
        <taxon>Eucestoda</taxon>
        <taxon>Cyclophyllidea</taxon>
        <taxon>Taeniidae</taxon>
        <taxon>Echinococcus</taxon>
    </lineage>
</organism>
<protein>
    <submittedName>
        <fullName evidence="1">Uncharacterized protein</fullName>
    </submittedName>
</protein>
<proteinExistence type="predicted"/>
<gene>
    <name evidence="1" type="ORF">EmuJ_000052500</name>
</gene>
<dbReference type="Proteomes" id="UP000017246">
    <property type="component" value="Unassembled WGS sequence"/>
</dbReference>
<dbReference type="AlphaFoldDB" id="A0A087VWY4"/>
<keyword evidence="2" id="KW-1185">Reference proteome</keyword>
<name>A0A087VWY4_ECHMU</name>
<evidence type="ECO:0000313" key="2">
    <source>
        <dbReference type="Proteomes" id="UP000017246"/>
    </source>
</evidence>
<evidence type="ECO:0000313" key="1">
    <source>
        <dbReference type="EMBL" id="CDI96797.1"/>
    </source>
</evidence>
<sequence>MTDPSCLRRHESRNHHTVPSRAALCKIPTMSAKMHFIITIASTIYISFADSLTIGSAYHVHLSPFSTVEFNIQLNTSSTCTNKLRQLRGSHIVTIDITPPSVFTPSESDVTPFNSIKSSATIDLSPVRLAASNIAP</sequence>
<dbReference type="EMBL" id="LN902843">
    <property type="protein sequence ID" value="CDI96797.1"/>
    <property type="molecule type" value="Genomic_DNA"/>
</dbReference>